<keyword evidence="3" id="KW-1185">Reference proteome</keyword>
<feature type="region of interest" description="Disordered" evidence="1">
    <location>
        <begin position="160"/>
        <end position="179"/>
    </location>
</feature>
<feature type="region of interest" description="Disordered" evidence="1">
    <location>
        <begin position="1"/>
        <end position="22"/>
    </location>
</feature>
<gene>
    <name evidence="2" type="ORF">K444DRAFT_694546</name>
</gene>
<sequence>MTQKRVEVQDLTSKRVERSKGHRTLENRMQKATAFKDRALHCILEYHSGGIDSKAFSLGGLAPGFVIRRYREKALRSKGVCLHPRSAESYLALEHLQPPIQRRIPPESTYQDWPLGRLADAEPIRVCVFPNMHVIGQGVSLGAQAHTVATDTSEATMHVVPPGKADAPSQLQKESRIKQ</sequence>
<dbReference type="InParanoid" id="A0A2J6SZ37"/>
<proteinExistence type="predicted"/>
<evidence type="ECO:0000313" key="3">
    <source>
        <dbReference type="Proteomes" id="UP000235371"/>
    </source>
</evidence>
<dbReference type="AlphaFoldDB" id="A0A2J6SZ37"/>
<dbReference type="EMBL" id="KZ613853">
    <property type="protein sequence ID" value="PMD56037.1"/>
    <property type="molecule type" value="Genomic_DNA"/>
</dbReference>
<dbReference type="RefSeq" id="XP_024732941.1">
    <property type="nucleotide sequence ID" value="XM_024887870.1"/>
</dbReference>
<dbReference type="GeneID" id="36595946"/>
<organism evidence="2 3">
    <name type="scientific">Hyaloscypha bicolor E</name>
    <dbReference type="NCBI Taxonomy" id="1095630"/>
    <lineage>
        <taxon>Eukaryota</taxon>
        <taxon>Fungi</taxon>
        <taxon>Dikarya</taxon>
        <taxon>Ascomycota</taxon>
        <taxon>Pezizomycotina</taxon>
        <taxon>Leotiomycetes</taxon>
        <taxon>Helotiales</taxon>
        <taxon>Hyaloscyphaceae</taxon>
        <taxon>Hyaloscypha</taxon>
        <taxon>Hyaloscypha bicolor</taxon>
    </lineage>
</organism>
<name>A0A2J6SZ37_9HELO</name>
<reference evidence="2 3" key="1">
    <citation type="submission" date="2016-04" db="EMBL/GenBank/DDBJ databases">
        <title>A degradative enzymes factory behind the ericoid mycorrhizal symbiosis.</title>
        <authorList>
            <consortium name="DOE Joint Genome Institute"/>
            <person name="Martino E."/>
            <person name="Morin E."/>
            <person name="Grelet G."/>
            <person name="Kuo A."/>
            <person name="Kohler A."/>
            <person name="Daghino S."/>
            <person name="Barry K."/>
            <person name="Choi C."/>
            <person name="Cichocki N."/>
            <person name="Clum A."/>
            <person name="Copeland A."/>
            <person name="Hainaut M."/>
            <person name="Haridas S."/>
            <person name="Labutti K."/>
            <person name="Lindquist E."/>
            <person name="Lipzen A."/>
            <person name="Khouja H.-R."/>
            <person name="Murat C."/>
            <person name="Ohm R."/>
            <person name="Olson A."/>
            <person name="Spatafora J."/>
            <person name="Veneault-Fourrey C."/>
            <person name="Henrissat B."/>
            <person name="Grigoriev I."/>
            <person name="Martin F."/>
            <person name="Perotto S."/>
        </authorList>
    </citation>
    <scope>NUCLEOTIDE SEQUENCE [LARGE SCALE GENOMIC DNA]</scope>
    <source>
        <strain evidence="2 3">E</strain>
    </source>
</reference>
<evidence type="ECO:0000256" key="1">
    <source>
        <dbReference type="SAM" id="MobiDB-lite"/>
    </source>
</evidence>
<accession>A0A2J6SZ37</accession>
<protein>
    <submittedName>
        <fullName evidence="2">Uncharacterized protein</fullName>
    </submittedName>
</protein>
<dbReference type="Proteomes" id="UP000235371">
    <property type="component" value="Unassembled WGS sequence"/>
</dbReference>
<evidence type="ECO:0000313" key="2">
    <source>
        <dbReference type="EMBL" id="PMD56037.1"/>
    </source>
</evidence>